<dbReference type="AlphaFoldDB" id="H0EZ17"/>
<comment type="caution">
    <text evidence="2">The sequence shown here is derived from an EMBL/GenBank/DDBJ whole genome shotgun (WGS) entry which is preliminary data.</text>
</comment>
<accession>H0EZ17</accession>
<gene>
    <name evidence="2" type="ORF">M7I_8079</name>
</gene>
<protein>
    <submittedName>
        <fullName evidence="2">Uncharacterized protein</fullName>
    </submittedName>
</protein>
<dbReference type="InParanoid" id="H0EZ17"/>
<dbReference type="EMBL" id="AGUE01000266">
    <property type="protein sequence ID" value="EHK96225.1"/>
    <property type="molecule type" value="Genomic_DNA"/>
</dbReference>
<proteinExistence type="predicted"/>
<organism evidence="2 3">
    <name type="scientific">Glarea lozoyensis (strain ATCC 74030 / MF5533)</name>
    <dbReference type="NCBI Taxonomy" id="1104152"/>
    <lineage>
        <taxon>Eukaryota</taxon>
        <taxon>Fungi</taxon>
        <taxon>Dikarya</taxon>
        <taxon>Ascomycota</taxon>
        <taxon>Pezizomycotina</taxon>
        <taxon>Leotiomycetes</taxon>
        <taxon>Helotiales</taxon>
        <taxon>Helotiaceae</taxon>
        <taxon>Glarea</taxon>
    </lineage>
</organism>
<keyword evidence="3" id="KW-1185">Reference proteome</keyword>
<evidence type="ECO:0000313" key="3">
    <source>
        <dbReference type="Proteomes" id="UP000005446"/>
    </source>
</evidence>
<evidence type="ECO:0000256" key="1">
    <source>
        <dbReference type="SAM" id="MobiDB-lite"/>
    </source>
</evidence>
<dbReference type="Proteomes" id="UP000005446">
    <property type="component" value="Unassembled WGS sequence"/>
</dbReference>
<name>H0EZ17_GLAL7</name>
<dbReference type="HOGENOM" id="CLU_026027_0_0_1"/>
<dbReference type="OrthoDB" id="3543547at2759"/>
<feature type="region of interest" description="Disordered" evidence="1">
    <location>
        <begin position="231"/>
        <end position="250"/>
    </location>
</feature>
<reference evidence="2 3" key="1">
    <citation type="journal article" date="2012" name="Eukaryot. Cell">
        <title>Genome sequence of the fungus Glarea lozoyensis: the first genome sequence of a species from the Helotiaceae family.</title>
        <authorList>
            <person name="Youssar L."/>
            <person name="Gruening B.A."/>
            <person name="Erxleben A."/>
            <person name="Guenther S."/>
            <person name="Huettel W."/>
        </authorList>
    </citation>
    <scope>NUCLEOTIDE SEQUENCE [LARGE SCALE GENOMIC DNA]</scope>
    <source>
        <strain evidence="3">ATCC 74030 / MF5533</strain>
    </source>
</reference>
<feature type="compositionally biased region" description="Basic and acidic residues" evidence="1">
    <location>
        <begin position="238"/>
        <end position="250"/>
    </location>
</feature>
<sequence>MKARLVDGMIPLSKFTSGKTGRSVARSYLSTLDLLVPVQASVSGVVSVSSVISSAPETIVDAQLKVVASRYKNAMDYLKSPDDSVGANGRSKLQTYVEKQEKWSKEVEKYSAAQHDFIQSNKPLQGAIKEDIKESKAAYMQWLQEHGRDYKNSIQAKYMDWVVHGYKFMIDFNFGIVDISSGMKRIENSKEAFRNLVLIAEDGVSEYNSVNLTPSNWATIVKNKVLGWQSRNANPSADGKKAARSDTDRNAATDEYLKKYPAPADSVVNGANSTVGKTSTAPTVIPGTTEGTQLAASKPETNNVALSQGVVPKVSKPLTEKEQAMADLVKANKDWQTAGLSKTATSVRESQKAEGATARIADLKANLKSIGAPAKSMQLQVVNAKGIVISDDDLKADPEQVSCKVSAKSDEKMTSEAAQSNAVSVDAGWGLWSVSGGASHSSSSADAMSSMSNLEVEIKMDCMVVEIERPWLHAELFTDAELDSGGGLWTLLGLGVA</sequence>
<evidence type="ECO:0000313" key="2">
    <source>
        <dbReference type="EMBL" id="EHK96225.1"/>
    </source>
</evidence>